<sequence length="117" mass="11876">MIEVLAWTGAALSTLLGLPQAARALHSDRLEALSPATYWLTLANAAVWATWAIATGHLAAGLPALVNGPAAVLILTRLAEARRMCAAALRKGAALAGRADEPVAAADQAAAASRLAT</sequence>
<protein>
    <recommendedName>
        <fullName evidence="4">PQ-loop repeat-containing protein</fullName>
    </recommendedName>
</protein>
<accession>A0ABW4XDU4</accession>
<keyword evidence="3" id="KW-1185">Reference proteome</keyword>
<proteinExistence type="predicted"/>
<dbReference type="Gene3D" id="1.20.1280.290">
    <property type="match status" value="1"/>
</dbReference>
<keyword evidence="1" id="KW-0472">Membrane</keyword>
<dbReference type="Proteomes" id="UP001597402">
    <property type="component" value="Unassembled WGS sequence"/>
</dbReference>
<feature type="transmembrane region" description="Helical" evidence="1">
    <location>
        <begin position="48"/>
        <end position="75"/>
    </location>
</feature>
<evidence type="ECO:0000313" key="3">
    <source>
        <dbReference type="Proteomes" id="UP001597402"/>
    </source>
</evidence>
<evidence type="ECO:0008006" key="4">
    <source>
        <dbReference type="Google" id="ProtNLM"/>
    </source>
</evidence>
<dbReference type="EMBL" id="JBHUHP010000016">
    <property type="protein sequence ID" value="MFD2093123.1"/>
    <property type="molecule type" value="Genomic_DNA"/>
</dbReference>
<name>A0ABW4XDU4_9ACTN</name>
<gene>
    <name evidence="2" type="ORF">ACFSHS_16260</name>
</gene>
<reference evidence="3" key="1">
    <citation type="journal article" date="2019" name="Int. J. Syst. Evol. Microbiol.">
        <title>The Global Catalogue of Microorganisms (GCM) 10K type strain sequencing project: providing services to taxonomists for standard genome sequencing and annotation.</title>
        <authorList>
            <consortium name="The Broad Institute Genomics Platform"/>
            <consortium name="The Broad Institute Genome Sequencing Center for Infectious Disease"/>
            <person name="Wu L."/>
            <person name="Ma J."/>
        </authorList>
    </citation>
    <scope>NUCLEOTIDE SEQUENCE [LARGE SCALE GENOMIC DNA]</scope>
    <source>
        <strain evidence="3">JCM 3338</strain>
    </source>
</reference>
<evidence type="ECO:0000313" key="2">
    <source>
        <dbReference type="EMBL" id="MFD2093123.1"/>
    </source>
</evidence>
<evidence type="ECO:0000256" key="1">
    <source>
        <dbReference type="SAM" id="Phobius"/>
    </source>
</evidence>
<comment type="caution">
    <text evidence="2">The sequence shown here is derived from an EMBL/GenBank/DDBJ whole genome shotgun (WGS) entry which is preliminary data.</text>
</comment>
<organism evidence="2 3">
    <name type="scientific">Blastococcus deserti</name>
    <dbReference type="NCBI Taxonomy" id="2259033"/>
    <lineage>
        <taxon>Bacteria</taxon>
        <taxon>Bacillati</taxon>
        <taxon>Actinomycetota</taxon>
        <taxon>Actinomycetes</taxon>
        <taxon>Geodermatophilales</taxon>
        <taxon>Geodermatophilaceae</taxon>
        <taxon>Blastococcus</taxon>
    </lineage>
</organism>
<dbReference type="RefSeq" id="WP_376878339.1">
    <property type="nucleotide sequence ID" value="NZ_JBHUHP010000016.1"/>
</dbReference>
<keyword evidence="1" id="KW-1133">Transmembrane helix</keyword>
<keyword evidence="1" id="KW-0812">Transmembrane</keyword>